<dbReference type="InterPro" id="IPR027470">
    <property type="entry name" value="Cation_efflux_CTD"/>
</dbReference>
<feature type="transmembrane region" description="Helical" evidence="9">
    <location>
        <begin position="299"/>
        <end position="320"/>
    </location>
</feature>
<feature type="compositionally biased region" description="Basic residues" evidence="8">
    <location>
        <begin position="142"/>
        <end position="161"/>
    </location>
</feature>
<organism evidence="12 13">
    <name type="scientific">Dicentrarchus labrax</name>
    <name type="common">European seabass</name>
    <name type="synonym">Morone labrax</name>
    <dbReference type="NCBI Taxonomy" id="13489"/>
    <lineage>
        <taxon>Eukaryota</taxon>
        <taxon>Metazoa</taxon>
        <taxon>Chordata</taxon>
        <taxon>Craniata</taxon>
        <taxon>Vertebrata</taxon>
        <taxon>Euteleostomi</taxon>
        <taxon>Actinopterygii</taxon>
        <taxon>Neopterygii</taxon>
        <taxon>Teleostei</taxon>
        <taxon>Neoteleostei</taxon>
        <taxon>Acanthomorphata</taxon>
        <taxon>Eupercaria</taxon>
        <taxon>Moronidae</taxon>
        <taxon>Dicentrarchus</taxon>
    </lineage>
</organism>
<evidence type="ECO:0000256" key="2">
    <source>
        <dbReference type="ARBA" id="ARBA00008873"/>
    </source>
</evidence>
<dbReference type="InterPro" id="IPR027469">
    <property type="entry name" value="Cation_efflux_TMD_sf"/>
</dbReference>
<dbReference type="OrthoDB" id="29444at2759"/>
<evidence type="ECO:0000256" key="9">
    <source>
        <dbReference type="SAM" id="Phobius"/>
    </source>
</evidence>
<keyword evidence="13" id="KW-1185">Reference proteome</keyword>
<feature type="compositionally biased region" description="Basic and acidic residues" evidence="8">
    <location>
        <begin position="187"/>
        <end position="199"/>
    </location>
</feature>
<keyword evidence="3" id="KW-0813">Transport</keyword>
<evidence type="ECO:0000313" key="13">
    <source>
        <dbReference type="Proteomes" id="UP000694389"/>
    </source>
</evidence>
<dbReference type="GeneTree" id="ENSGT00940000156484"/>
<reference evidence="12" key="1">
    <citation type="submission" date="2025-08" db="UniProtKB">
        <authorList>
            <consortium name="Ensembl"/>
        </authorList>
    </citation>
    <scope>IDENTIFICATION</scope>
</reference>
<proteinExistence type="inferred from homology"/>
<dbReference type="GO" id="GO:0005385">
    <property type="term" value="F:zinc ion transmembrane transporter activity"/>
    <property type="evidence" value="ECO:0007669"/>
    <property type="project" value="TreeGrafter"/>
</dbReference>
<dbReference type="Gene3D" id="1.20.1510.10">
    <property type="entry name" value="Cation efflux protein transmembrane domain"/>
    <property type="match status" value="1"/>
</dbReference>
<reference evidence="12" key="2">
    <citation type="submission" date="2025-09" db="UniProtKB">
        <authorList>
            <consortium name="Ensembl"/>
        </authorList>
    </citation>
    <scope>IDENTIFICATION</scope>
</reference>
<evidence type="ECO:0000256" key="8">
    <source>
        <dbReference type="SAM" id="MobiDB-lite"/>
    </source>
</evidence>
<keyword evidence="6 9" id="KW-1133">Transmembrane helix</keyword>
<dbReference type="PANTHER" id="PTHR45820:SF1">
    <property type="entry name" value="PROTON-COUPLED ZINC ANTIPORTER SLC30A1"/>
    <property type="match status" value="1"/>
</dbReference>
<dbReference type="GO" id="GO:0005794">
    <property type="term" value="C:Golgi apparatus"/>
    <property type="evidence" value="ECO:0007669"/>
    <property type="project" value="TreeGrafter"/>
</dbReference>
<feature type="compositionally biased region" description="Polar residues" evidence="8">
    <location>
        <begin position="166"/>
        <end position="183"/>
    </location>
</feature>
<evidence type="ECO:0000259" key="10">
    <source>
        <dbReference type="Pfam" id="PF01545"/>
    </source>
</evidence>
<dbReference type="GO" id="GO:0010312">
    <property type="term" value="P:detoxification of zinc ion"/>
    <property type="evidence" value="ECO:0007669"/>
    <property type="project" value="TreeGrafter"/>
</dbReference>
<feature type="transmembrane region" description="Helical" evidence="9">
    <location>
        <begin position="7"/>
        <end position="28"/>
    </location>
</feature>
<dbReference type="Pfam" id="PF16916">
    <property type="entry name" value="ZT_dimer"/>
    <property type="match status" value="1"/>
</dbReference>
<feature type="region of interest" description="Disordered" evidence="8">
    <location>
        <begin position="141"/>
        <end position="200"/>
    </location>
</feature>
<dbReference type="GO" id="GO:0006882">
    <property type="term" value="P:intracellular zinc ion homeostasis"/>
    <property type="evidence" value="ECO:0007669"/>
    <property type="project" value="TreeGrafter"/>
</dbReference>
<dbReference type="AlphaFoldDB" id="A0A8C4EYA5"/>
<dbReference type="OMA" id="CLFHQHG"/>
<feature type="domain" description="Cation efflux protein cytoplasmic" evidence="11">
    <location>
        <begin position="335"/>
        <end position="405"/>
    </location>
</feature>
<dbReference type="GO" id="GO:0097325">
    <property type="term" value="P:melanocyte proliferation"/>
    <property type="evidence" value="ECO:0007669"/>
    <property type="project" value="Ensembl"/>
</dbReference>
<dbReference type="GO" id="GO:0019855">
    <property type="term" value="F:calcium channel inhibitor activity"/>
    <property type="evidence" value="ECO:0007669"/>
    <property type="project" value="TreeGrafter"/>
</dbReference>
<gene>
    <name evidence="12" type="primary">slc30a1a</name>
</gene>
<evidence type="ECO:0000256" key="4">
    <source>
        <dbReference type="ARBA" id="ARBA00022692"/>
    </source>
</evidence>
<dbReference type="Proteomes" id="UP000694389">
    <property type="component" value="Unassembled WGS sequence"/>
</dbReference>
<comment type="subcellular location">
    <subcellularLocation>
        <location evidence="1">Membrane</location>
        <topology evidence="1">Multi-pass membrane protein</topology>
    </subcellularLocation>
</comment>
<evidence type="ECO:0000256" key="1">
    <source>
        <dbReference type="ARBA" id="ARBA00004141"/>
    </source>
</evidence>
<dbReference type="SUPFAM" id="SSF161111">
    <property type="entry name" value="Cation efflux protein transmembrane domain-like"/>
    <property type="match status" value="1"/>
</dbReference>
<protein>
    <submittedName>
        <fullName evidence="12">Solute carrier family 30 member 1</fullName>
    </submittedName>
</protein>
<dbReference type="InterPro" id="IPR002524">
    <property type="entry name" value="Cation_efflux"/>
</dbReference>
<keyword evidence="4 9" id="KW-0812">Transmembrane</keyword>
<dbReference type="Ensembl" id="ENSDLAT00005025882.2">
    <property type="protein sequence ID" value="ENSDLAP00005024207.1"/>
    <property type="gene ID" value="ENSDLAG00005011054.2"/>
</dbReference>
<evidence type="ECO:0000256" key="6">
    <source>
        <dbReference type="ARBA" id="ARBA00022989"/>
    </source>
</evidence>
<feature type="domain" description="Cation efflux protein transmembrane" evidence="10">
    <location>
        <begin position="12"/>
        <end position="252"/>
    </location>
</feature>
<feature type="transmembrane region" description="Helical" evidence="9">
    <location>
        <begin position="81"/>
        <end position="100"/>
    </location>
</feature>
<dbReference type="GO" id="GO:0016020">
    <property type="term" value="C:membrane"/>
    <property type="evidence" value="ECO:0007669"/>
    <property type="project" value="UniProtKB-SubCell"/>
</dbReference>
<dbReference type="GO" id="GO:0005783">
    <property type="term" value="C:endoplasmic reticulum"/>
    <property type="evidence" value="ECO:0007669"/>
    <property type="project" value="TreeGrafter"/>
</dbReference>
<evidence type="ECO:0000256" key="7">
    <source>
        <dbReference type="ARBA" id="ARBA00023136"/>
    </source>
</evidence>
<keyword evidence="5" id="KW-0862">Zinc</keyword>
<name>A0A8C4EYA5_DICLA</name>
<sequence length="493" mass="53353">MACEPTRVRLLCMLSLTFGFFIVEVVVSRMTSSLSMLSDSFHMLSDVIALVVALVAVRFAEKTHATNKNTFGWIRAEVMGALVNAVFLTALCFTIVLEAVERFTEPHEIESPQVVAGVGAAGLLINLLGLCLFHGHAGGGHGHSHGGHSHGGKNKRGKAGKCQKAGNGSSGEETNNLVANHNSPGDVRPRNEISCKDGTEVQMNGNTHYEEMDQDHDSSAQLNMRGVFLHVLGDALGSVIVVVNSLIFTFVWQPCVAGEMCVNPCINSHSTDHQHVNHTLVDLLEGPTMLSTKFAGPCWVLYLDPTLCIIMVGILLYTTYPLLKESALILLQTVPKQINMHRLNERLLGLEGVLAIHELHIWQLAGSRIIATAHIKCHDPTSYMEVAKRIKDFFHDEGIHATTIQPEFVTFSSESRDSLCELSCRTQCAPKLCCGSADKQNTGSDKKANNDCKAAASSALEVISETPEHAAALQVCPQTGAEVTIPSEVESSL</sequence>
<keyword evidence="7 9" id="KW-0472">Membrane</keyword>
<evidence type="ECO:0000259" key="11">
    <source>
        <dbReference type="Pfam" id="PF16916"/>
    </source>
</evidence>
<comment type="similarity">
    <text evidence="2">Belongs to the cation diffusion facilitator (CDF) transporter (TC 2.A.4) family. SLC30A subfamily.</text>
</comment>
<dbReference type="NCBIfam" id="TIGR01297">
    <property type="entry name" value="CDF"/>
    <property type="match status" value="1"/>
</dbReference>
<dbReference type="GeneID" id="127367868"/>
<dbReference type="Pfam" id="PF01545">
    <property type="entry name" value="Cation_efflux"/>
    <property type="match status" value="1"/>
</dbReference>
<dbReference type="PANTHER" id="PTHR45820">
    <property type="entry name" value="FI23527P1"/>
    <property type="match status" value="1"/>
</dbReference>
<evidence type="ECO:0000256" key="3">
    <source>
        <dbReference type="ARBA" id="ARBA00022448"/>
    </source>
</evidence>
<dbReference type="InterPro" id="IPR058533">
    <property type="entry name" value="Cation_efflux_TM"/>
</dbReference>
<feature type="transmembrane region" description="Helical" evidence="9">
    <location>
        <begin position="40"/>
        <end position="60"/>
    </location>
</feature>
<feature type="transmembrane region" description="Helical" evidence="9">
    <location>
        <begin position="112"/>
        <end position="133"/>
    </location>
</feature>
<dbReference type="CTD" id="393853"/>
<dbReference type="RefSeq" id="XP_051264029.1">
    <property type="nucleotide sequence ID" value="XM_051408069.1"/>
</dbReference>
<accession>A0A8C4EYA5</accession>
<evidence type="ECO:0000313" key="12">
    <source>
        <dbReference type="Ensembl" id="ENSDLAP00005024207.1"/>
    </source>
</evidence>
<evidence type="ECO:0000256" key="5">
    <source>
        <dbReference type="ARBA" id="ARBA00022833"/>
    </source>
</evidence>